<dbReference type="PROSITE" id="PS50011">
    <property type="entry name" value="PROTEIN_KINASE_DOM"/>
    <property type="match status" value="1"/>
</dbReference>
<evidence type="ECO:0000256" key="3">
    <source>
        <dbReference type="ARBA" id="ARBA00022741"/>
    </source>
</evidence>
<evidence type="ECO:0000259" key="6">
    <source>
        <dbReference type="PROSITE" id="PS50011"/>
    </source>
</evidence>
<dbReference type="InterPro" id="IPR008271">
    <property type="entry name" value="Ser/Thr_kinase_AS"/>
</dbReference>
<dbReference type="Pfam" id="PF00069">
    <property type="entry name" value="Pkinase"/>
    <property type="match status" value="1"/>
</dbReference>
<dbReference type="InterPro" id="IPR000961">
    <property type="entry name" value="AGC-kinase_C"/>
</dbReference>
<evidence type="ECO:0000313" key="8">
    <source>
        <dbReference type="EMBL" id="CAI9592477.1"/>
    </source>
</evidence>
<keyword evidence="3" id="KW-0547">Nucleotide-binding</keyword>
<dbReference type="InterPro" id="IPR011009">
    <property type="entry name" value="Kinase-like_dom_sf"/>
</dbReference>
<comment type="caution">
    <text evidence="8">The sequence shown here is derived from an EMBL/GenBank/DDBJ whole genome shotgun (WGS) entry which is preliminary data.</text>
</comment>
<reference evidence="8" key="1">
    <citation type="submission" date="2023-05" db="EMBL/GenBank/DDBJ databases">
        <authorList>
            <person name="Stuckert A."/>
        </authorList>
    </citation>
    <scope>NUCLEOTIDE SEQUENCE</scope>
</reference>
<dbReference type="EMBL" id="CATNWA010016416">
    <property type="protein sequence ID" value="CAI9592477.1"/>
    <property type="molecule type" value="Genomic_DNA"/>
</dbReference>
<dbReference type="PANTHER" id="PTHR24351">
    <property type="entry name" value="RIBOSOMAL PROTEIN S6 KINASE"/>
    <property type="match status" value="1"/>
</dbReference>
<evidence type="ECO:0000259" key="7">
    <source>
        <dbReference type="PROSITE" id="PS51285"/>
    </source>
</evidence>
<dbReference type="Gene3D" id="3.30.200.20">
    <property type="entry name" value="Phosphorylase Kinase, domain 1"/>
    <property type="match status" value="1"/>
</dbReference>
<dbReference type="PROSITE" id="PS51285">
    <property type="entry name" value="AGC_KINASE_CTER"/>
    <property type="match status" value="1"/>
</dbReference>
<feature type="domain" description="AGC-kinase C-terminal" evidence="7">
    <location>
        <begin position="167"/>
        <end position="233"/>
    </location>
</feature>
<evidence type="ECO:0000256" key="5">
    <source>
        <dbReference type="ARBA" id="ARBA00022840"/>
    </source>
</evidence>
<keyword evidence="9" id="KW-1185">Reference proteome</keyword>
<evidence type="ECO:0000256" key="4">
    <source>
        <dbReference type="ARBA" id="ARBA00022777"/>
    </source>
</evidence>
<sequence length="261" mass="30626">MIKAPFDTETLTRLTAELLCGLQHLHSLKIIHRDLKPANILLDNAGHAKIADFGLSVMGVTKEHRITAYGGTATYMAPEVFIRSPYYAPADYYSLGMIVYEMAVGNHPFYIKGMKRKDLAEMMYTMRPYFPKDMDLDTYELIHRLLWRDQEERGYLVSNLRKHPFFKEIDWAELERSAQQPRELAPILEEPLEEAIEVDEFLSKDKEMPNDQENQNFFKDFFYMVYRMKASTALTQVAYLLHKYQRAIIQWIVKQKVKIGK</sequence>
<evidence type="ECO:0000256" key="1">
    <source>
        <dbReference type="ARBA" id="ARBA00022527"/>
    </source>
</evidence>
<dbReference type="SUPFAM" id="SSF56112">
    <property type="entry name" value="Protein kinase-like (PK-like)"/>
    <property type="match status" value="1"/>
</dbReference>
<proteinExistence type="predicted"/>
<evidence type="ECO:0000313" key="9">
    <source>
        <dbReference type="Proteomes" id="UP001162483"/>
    </source>
</evidence>
<dbReference type="Proteomes" id="UP001162483">
    <property type="component" value="Unassembled WGS sequence"/>
</dbReference>
<dbReference type="Gene3D" id="1.10.510.10">
    <property type="entry name" value="Transferase(Phosphotransferase) domain 1"/>
    <property type="match status" value="1"/>
</dbReference>
<keyword evidence="4" id="KW-0418">Kinase</keyword>
<feature type="domain" description="Protein kinase" evidence="6">
    <location>
        <begin position="1"/>
        <end position="166"/>
    </location>
</feature>
<accession>A0ABN9F9H3</accession>
<organism evidence="8 9">
    <name type="scientific">Staurois parvus</name>
    <dbReference type="NCBI Taxonomy" id="386267"/>
    <lineage>
        <taxon>Eukaryota</taxon>
        <taxon>Metazoa</taxon>
        <taxon>Chordata</taxon>
        <taxon>Craniata</taxon>
        <taxon>Vertebrata</taxon>
        <taxon>Euteleostomi</taxon>
        <taxon>Amphibia</taxon>
        <taxon>Batrachia</taxon>
        <taxon>Anura</taxon>
        <taxon>Neobatrachia</taxon>
        <taxon>Ranoidea</taxon>
        <taxon>Ranidae</taxon>
        <taxon>Staurois</taxon>
    </lineage>
</organism>
<dbReference type="SMART" id="SM00220">
    <property type="entry name" value="S_TKc"/>
    <property type="match status" value="1"/>
</dbReference>
<evidence type="ECO:0000256" key="2">
    <source>
        <dbReference type="ARBA" id="ARBA00022679"/>
    </source>
</evidence>
<dbReference type="InterPro" id="IPR000719">
    <property type="entry name" value="Prot_kinase_dom"/>
</dbReference>
<gene>
    <name evidence="8" type="ORF">SPARVUS_LOCUS11371494</name>
</gene>
<evidence type="ECO:0008006" key="10">
    <source>
        <dbReference type="Google" id="ProtNLM"/>
    </source>
</evidence>
<keyword evidence="1" id="KW-0723">Serine/threonine-protein kinase</keyword>
<keyword evidence="2" id="KW-0808">Transferase</keyword>
<keyword evidence="5" id="KW-0067">ATP-binding</keyword>
<dbReference type="PROSITE" id="PS00108">
    <property type="entry name" value="PROTEIN_KINASE_ST"/>
    <property type="match status" value="1"/>
</dbReference>
<protein>
    <recommendedName>
        <fullName evidence="10">Protein kinase domain-containing protein</fullName>
    </recommendedName>
</protein>
<name>A0ABN9F9H3_9NEOB</name>